<dbReference type="Gene3D" id="1.10.287.950">
    <property type="entry name" value="Methyl-accepting chemotaxis protein"/>
    <property type="match status" value="1"/>
</dbReference>
<evidence type="ECO:0000256" key="1">
    <source>
        <dbReference type="ARBA" id="ARBA00023224"/>
    </source>
</evidence>
<dbReference type="PANTHER" id="PTHR32089">
    <property type="entry name" value="METHYL-ACCEPTING CHEMOTAXIS PROTEIN MCPB"/>
    <property type="match status" value="1"/>
</dbReference>
<dbReference type="Pfam" id="PF00015">
    <property type="entry name" value="MCPsignal"/>
    <property type="match status" value="1"/>
</dbReference>
<comment type="similarity">
    <text evidence="2">Belongs to the methyl-accepting chemotaxis (MCP) protein family.</text>
</comment>
<reference evidence="8" key="1">
    <citation type="journal article" date="2020" name="mSystems">
        <title>Genome- and Community-Level Interaction Insights into Carbon Utilization and Element Cycling Functions of Hydrothermarchaeota in Hydrothermal Sediment.</title>
        <authorList>
            <person name="Zhou Z."/>
            <person name="Liu Y."/>
            <person name="Xu W."/>
            <person name="Pan J."/>
            <person name="Luo Z.H."/>
            <person name="Li M."/>
        </authorList>
    </citation>
    <scope>NUCLEOTIDE SEQUENCE [LARGE SCALE GENOMIC DNA]</scope>
    <source>
        <strain evidence="8">SpSt-605</strain>
    </source>
</reference>
<organism evidence="8">
    <name type="scientific">Caldimicrobium thiodismutans</name>
    <dbReference type="NCBI Taxonomy" id="1653476"/>
    <lineage>
        <taxon>Bacteria</taxon>
        <taxon>Pseudomonadati</taxon>
        <taxon>Thermodesulfobacteriota</taxon>
        <taxon>Thermodesulfobacteria</taxon>
        <taxon>Thermodesulfobacteriales</taxon>
        <taxon>Thermodesulfobacteriaceae</taxon>
        <taxon>Caldimicrobium</taxon>
    </lineage>
</organism>
<dbReference type="GO" id="GO:0007165">
    <property type="term" value="P:signal transduction"/>
    <property type="evidence" value="ECO:0007669"/>
    <property type="project" value="UniProtKB-KW"/>
</dbReference>
<dbReference type="PROSITE" id="PS50111">
    <property type="entry name" value="CHEMOTAXIS_TRANSDUC_2"/>
    <property type="match status" value="1"/>
</dbReference>
<evidence type="ECO:0000259" key="6">
    <source>
        <dbReference type="PROSITE" id="PS50111"/>
    </source>
</evidence>
<gene>
    <name evidence="8" type="ORF">ENT73_08155</name>
</gene>
<comment type="caution">
    <text evidence="8">The sequence shown here is derived from an EMBL/GenBank/DDBJ whole genome shotgun (WGS) entry which is preliminary data.</text>
</comment>
<dbReference type="CDD" id="cd06225">
    <property type="entry name" value="HAMP"/>
    <property type="match status" value="1"/>
</dbReference>
<feature type="coiled-coil region" evidence="4">
    <location>
        <begin position="630"/>
        <end position="657"/>
    </location>
</feature>
<sequence length="660" mass="73324">MKGRDSIVGKMQKNLLLGSLLLLILIGILLFFLSRYYFNELLKANEEYVKVSLEENLRLKGEADLSGVKIVANNRKIKETYLQLKREVGDLRTVTESNRATFEKYGRLLREEVEPFLKEMEKLHGERPRLHFHLPGPRSFVRTWRKPIPGEDIKLDDLSSFRKILIAAQREKKYLTGLEPGREGLVYRAVAPIVVEGEVLGSVESGFHLYWPVKEFSQKNAKIKGFAILLKKDLESVMDFYIKEGKAKSLDGAILYYKSDNLSEDTIKSLIKEAAKKESFIQGSLAYAKIPIKSYAGEELGYILIGFDVGAIIKNSVLIFALGILILALLMGAFIFQLSRSFKACSQNLIATSQAMEALSQGRGDLTFRLDVRTQDEVGTLATHFNRFLESLSEIIKGLIGRVKILFQESEALTKETKTLEEMSGDFKEKADFISISSAEILSGMEEVSRSLQELSQAISEISKSAQESTQTVRDTVATVSGTKEKVEVLLKATAEINEVVNLINSIAEQTNLLALNASIEAARAGEAGKGFAVVANEVKELARQTQEATKSIAERIRLLQESSDEVSQGVEGIVSLIKKVEDAFTAIAGAVEEQTSVVATVSDYIFSVKDKVMISEEQANSIKMIADSLVTLSENLKNISSKIRDTAKEIEDITSQFRV</sequence>
<evidence type="ECO:0000256" key="2">
    <source>
        <dbReference type="ARBA" id="ARBA00029447"/>
    </source>
</evidence>
<dbReference type="InterPro" id="IPR003660">
    <property type="entry name" value="HAMP_dom"/>
</dbReference>
<keyword evidence="4" id="KW-0175">Coiled coil</keyword>
<evidence type="ECO:0000256" key="5">
    <source>
        <dbReference type="SAM" id="Phobius"/>
    </source>
</evidence>
<dbReference type="SMART" id="SM00283">
    <property type="entry name" value="MA"/>
    <property type="match status" value="1"/>
</dbReference>
<dbReference type="InterPro" id="IPR004089">
    <property type="entry name" value="MCPsignal_dom"/>
</dbReference>
<dbReference type="SMART" id="SM00304">
    <property type="entry name" value="HAMP"/>
    <property type="match status" value="1"/>
</dbReference>
<dbReference type="GO" id="GO:0016020">
    <property type="term" value="C:membrane"/>
    <property type="evidence" value="ECO:0007669"/>
    <property type="project" value="InterPro"/>
</dbReference>
<evidence type="ECO:0000313" key="8">
    <source>
        <dbReference type="EMBL" id="HGV56032.1"/>
    </source>
</evidence>
<name>A0A832LVF4_9BACT</name>
<dbReference type="PROSITE" id="PS50885">
    <property type="entry name" value="HAMP"/>
    <property type="match status" value="1"/>
</dbReference>
<proteinExistence type="inferred from homology"/>
<evidence type="ECO:0000256" key="4">
    <source>
        <dbReference type="SAM" id="Coils"/>
    </source>
</evidence>
<dbReference type="CDD" id="cd11386">
    <property type="entry name" value="MCP_signal"/>
    <property type="match status" value="1"/>
</dbReference>
<feature type="domain" description="Methyl-accepting transducer" evidence="6">
    <location>
        <begin position="409"/>
        <end position="634"/>
    </location>
</feature>
<protein>
    <submittedName>
        <fullName evidence="8">Methyl-accepting chemotaxis protein</fullName>
    </submittedName>
</protein>
<dbReference type="SUPFAM" id="SSF58104">
    <property type="entry name" value="Methyl-accepting chemotaxis protein (MCP) signaling domain"/>
    <property type="match status" value="1"/>
</dbReference>
<dbReference type="PANTHER" id="PTHR32089:SF112">
    <property type="entry name" value="LYSOZYME-LIKE PROTEIN-RELATED"/>
    <property type="match status" value="1"/>
</dbReference>
<feature type="transmembrane region" description="Helical" evidence="5">
    <location>
        <begin position="317"/>
        <end position="338"/>
    </location>
</feature>
<dbReference type="Pfam" id="PF00672">
    <property type="entry name" value="HAMP"/>
    <property type="match status" value="1"/>
</dbReference>
<accession>A0A832LVF4</accession>
<evidence type="ECO:0000259" key="7">
    <source>
        <dbReference type="PROSITE" id="PS50885"/>
    </source>
</evidence>
<dbReference type="Pfam" id="PF14827">
    <property type="entry name" value="dCache_3"/>
    <property type="match status" value="1"/>
</dbReference>
<keyword evidence="5" id="KW-0812">Transmembrane</keyword>
<keyword evidence="5" id="KW-0472">Membrane</keyword>
<feature type="domain" description="HAMP" evidence="7">
    <location>
        <begin position="349"/>
        <end position="397"/>
    </location>
</feature>
<feature type="transmembrane region" description="Helical" evidence="5">
    <location>
        <begin position="15"/>
        <end position="33"/>
    </location>
</feature>
<evidence type="ECO:0000256" key="3">
    <source>
        <dbReference type="PROSITE-ProRule" id="PRU00284"/>
    </source>
</evidence>
<dbReference type="EMBL" id="DSZU01000148">
    <property type="protein sequence ID" value="HGV56032.1"/>
    <property type="molecule type" value="Genomic_DNA"/>
</dbReference>
<dbReference type="AlphaFoldDB" id="A0A832LVF4"/>
<dbReference type="InterPro" id="IPR029150">
    <property type="entry name" value="dCache_3"/>
</dbReference>
<keyword evidence="5" id="KW-1133">Transmembrane helix</keyword>
<keyword evidence="1 3" id="KW-0807">Transducer</keyword>